<evidence type="ECO:0000256" key="3">
    <source>
        <dbReference type="ARBA" id="ARBA00022737"/>
    </source>
</evidence>
<feature type="repeat" description="WD" evidence="6">
    <location>
        <begin position="296"/>
        <end position="338"/>
    </location>
</feature>
<feature type="repeat" description="WD" evidence="6">
    <location>
        <begin position="353"/>
        <end position="395"/>
    </location>
</feature>
<dbReference type="PROSITE" id="PS50294">
    <property type="entry name" value="WD_REPEATS_REGION"/>
    <property type="match status" value="3"/>
</dbReference>
<dbReference type="Gene3D" id="2.130.10.10">
    <property type="entry name" value="YVTN repeat-like/Quinoprotein amine dehydrogenase"/>
    <property type="match status" value="1"/>
</dbReference>
<gene>
    <name evidence="8" type="ORF">BCR42DRAFT_413304</name>
</gene>
<feature type="repeat" description="WD" evidence="6">
    <location>
        <begin position="208"/>
        <end position="250"/>
    </location>
</feature>
<keyword evidence="5" id="KW-0539">Nucleus</keyword>
<dbReference type="AlphaFoldDB" id="A0A1X2IKV8"/>
<dbReference type="Pfam" id="PF00400">
    <property type="entry name" value="WD40"/>
    <property type="match status" value="5"/>
</dbReference>
<dbReference type="InterPro" id="IPR019775">
    <property type="entry name" value="WD40_repeat_CS"/>
</dbReference>
<dbReference type="EMBL" id="MCGE01000009">
    <property type="protein sequence ID" value="ORZ18182.1"/>
    <property type="molecule type" value="Genomic_DNA"/>
</dbReference>
<sequence length="406" mass="45778">MATSTPSETQDEQQLINEEYQLWKKTTPVLYDLVVTQNLTWPTLTCQWMPKISRDNGYSTQELLIGTNTNDEEMNYTQFLSVDIPDSGPDPVTANNAQKARMYMTQKMNHPGEVNRARYQPSNPDIIATKTREGPVLIFDRSNPVPTADPIVQLTGHSKEGYGLAWNPHSGKSNHLLSAGFDHLICHWDIGLTADSGGDKTLAPYQRYEAHTDCVEDISWNATNDSVFASVADDMKLMIWDSRTGTHPVQQIQAHKAEVNTVAFHPHQDWMLATGSSDKTIGLFDIRKLQAKLHSFDMHDGDVHQVAWSPHDEPIIASAATDRKIMIWDLRRIGEEQTPEDAEDGPPELMFVHNGHTSRISEFSWNPLEAWMIASAAEDNIVQVWQVSRNIYTNKDSIEIDVADLE</sequence>
<dbReference type="PRINTS" id="PR00320">
    <property type="entry name" value="GPROTEINBRPT"/>
</dbReference>
<proteinExistence type="predicted"/>
<keyword evidence="2 6" id="KW-0853">WD repeat</keyword>
<evidence type="ECO:0000256" key="6">
    <source>
        <dbReference type="PROSITE-ProRule" id="PRU00221"/>
    </source>
</evidence>
<evidence type="ECO:0000256" key="1">
    <source>
        <dbReference type="ARBA" id="ARBA00004123"/>
    </source>
</evidence>
<dbReference type="InterPro" id="IPR001680">
    <property type="entry name" value="WD40_rpt"/>
</dbReference>
<dbReference type="STRING" id="90262.A0A1X2IKV8"/>
<dbReference type="OrthoDB" id="427795at2759"/>
<keyword evidence="4" id="KW-0156">Chromatin regulator</keyword>
<dbReference type="Proteomes" id="UP000193560">
    <property type="component" value="Unassembled WGS sequence"/>
</dbReference>
<dbReference type="GO" id="GO:0005634">
    <property type="term" value="C:nucleus"/>
    <property type="evidence" value="ECO:0007669"/>
    <property type="project" value="UniProtKB-SubCell"/>
</dbReference>
<feature type="repeat" description="WD" evidence="6">
    <location>
        <begin position="154"/>
        <end position="190"/>
    </location>
</feature>
<feature type="repeat" description="WD" evidence="6">
    <location>
        <begin position="252"/>
        <end position="287"/>
    </location>
</feature>
<dbReference type="InterPro" id="IPR022052">
    <property type="entry name" value="Histone-bd_RBBP4-like_N"/>
</dbReference>
<dbReference type="PANTHER" id="PTHR22850">
    <property type="entry name" value="WD40 REPEAT FAMILY"/>
    <property type="match status" value="1"/>
</dbReference>
<comment type="subcellular location">
    <subcellularLocation>
        <location evidence="1">Nucleus</location>
    </subcellularLocation>
</comment>
<evidence type="ECO:0000259" key="7">
    <source>
        <dbReference type="Pfam" id="PF12265"/>
    </source>
</evidence>
<dbReference type="InterPro" id="IPR036322">
    <property type="entry name" value="WD40_repeat_dom_sf"/>
</dbReference>
<evidence type="ECO:0000256" key="2">
    <source>
        <dbReference type="ARBA" id="ARBA00022574"/>
    </source>
</evidence>
<dbReference type="PROSITE" id="PS00678">
    <property type="entry name" value="WD_REPEATS_1"/>
    <property type="match status" value="1"/>
</dbReference>
<evidence type="ECO:0000256" key="5">
    <source>
        <dbReference type="ARBA" id="ARBA00023242"/>
    </source>
</evidence>
<keyword evidence="9" id="KW-1185">Reference proteome</keyword>
<keyword evidence="3" id="KW-0677">Repeat</keyword>
<evidence type="ECO:0000256" key="4">
    <source>
        <dbReference type="ARBA" id="ARBA00022853"/>
    </source>
</evidence>
<evidence type="ECO:0000313" key="9">
    <source>
        <dbReference type="Proteomes" id="UP000193560"/>
    </source>
</evidence>
<dbReference type="PROSITE" id="PS50082">
    <property type="entry name" value="WD_REPEATS_2"/>
    <property type="match status" value="5"/>
</dbReference>
<reference evidence="8 9" key="1">
    <citation type="submission" date="2016-07" db="EMBL/GenBank/DDBJ databases">
        <title>Pervasive Adenine N6-methylation of Active Genes in Fungi.</title>
        <authorList>
            <consortium name="DOE Joint Genome Institute"/>
            <person name="Mondo S.J."/>
            <person name="Dannebaum R.O."/>
            <person name="Kuo R.C."/>
            <person name="Labutti K."/>
            <person name="Haridas S."/>
            <person name="Kuo A."/>
            <person name="Salamov A."/>
            <person name="Ahrendt S.R."/>
            <person name="Lipzen A."/>
            <person name="Sullivan W."/>
            <person name="Andreopoulos W.B."/>
            <person name="Clum A."/>
            <person name="Lindquist E."/>
            <person name="Daum C."/>
            <person name="Ramamoorthy G.K."/>
            <person name="Gryganskyi A."/>
            <person name="Culley D."/>
            <person name="Magnuson J.K."/>
            <person name="James T.Y."/>
            <person name="O'Malley M.A."/>
            <person name="Stajich J.E."/>
            <person name="Spatafora J.W."/>
            <person name="Visel A."/>
            <person name="Grigoriev I.V."/>
        </authorList>
    </citation>
    <scope>NUCLEOTIDE SEQUENCE [LARGE SCALE GENOMIC DNA]</scope>
    <source>
        <strain evidence="8 9">NRRL 1336</strain>
    </source>
</reference>
<dbReference type="SMART" id="SM00320">
    <property type="entry name" value="WD40"/>
    <property type="match status" value="6"/>
</dbReference>
<feature type="domain" description="Histone-binding protein RBBP4-like N-terminal" evidence="7">
    <location>
        <begin position="18"/>
        <end position="86"/>
    </location>
</feature>
<comment type="caution">
    <text evidence="8">The sequence shown here is derived from an EMBL/GenBank/DDBJ whole genome shotgun (WGS) entry which is preliminary data.</text>
</comment>
<organism evidence="8 9">
    <name type="scientific">Absidia repens</name>
    <dbReference type="NCBI Taxonomy" id="90262"/>
    <lineage>
        <taxon>Eukaryota</taxon>
        <taxon>Fungi</taxon>
        <taxon>Fungi incertae sedis</taxon>
        <taxon>Mucoromycota</taxon>
        <taxon>Mucoromycotina</taxon>
        <taxon>Mucoromycetes</taxon>
        <taxon>Mucorales</taxon>
        <taxon>Cunninghamellaceae</taxon>
        <taxon>Absidia</taxon>
    </lineage>
</organism>
<protein>
    <submittedName>
        <fullName evidence="8">WD-40 repeat protein</fullName>
    </submittedName>
</protein>
<accession>A0A1X2IKV8</accession>
<dbReference type="InterPro" id="IPR015943">
    <property type="entry name" value="WD40/YVTN_repeat-like_dom_sf"/>
</dbReference>
<name>A0A1X2IKV8_9FUNG</name>
<dbReference type="Pfam" id="PF12265">
    <property type="entry name" value="CAF1C_H4-bd"/>
    <property type="match status" value="1"/>
</dbReference>
<dbReference type="InterPro" id="IPR020472">
    <property type="entry name" value="WD40_PAC1"/>
</dbReference>
<dbReference type="SUPFAM" id="SSF50978">
    <property type="entry name" value="WD40 repeat-like"/>
    <property type="match status" value="1"/>
</dbReference>
<evidence type="ECO:0000313" key="8">
    <source>
        <dbReference type="EMBL" id="ORZ18182.1"/>
    </source>
</evidence>
<dbReference type="GO" id="GO:0006325">
    <property type="term" value="P:chromatin organization"/>
    <property type="evidence" value="ECO:0007669"/>
    <property type="project" value="UniProtKB-KW"/>
</dbReference>
<dbReference type="InterPro" id="IPR050459">
    <property type="entry name" value="WD_repeat_RBAP46/RBAP48/MSI1"/>
</dbReference>